<dbReference type="Pfam" id="PF22633">
    <property type="entry name" value="F5_F8_type_C_2"/>
    <property type="match status" value="1"/>
</dbReference>
<dbReference type="GO" id="GO:0001868">
    <property type="term" value="P:regulation of complement activation, lectin pathway"/>
    <property type="evidence" value="ECO:0007669"/>
    <property type="project" value="UniProtKB-ARBA"/>
</dbReference>
<evidence type="ECO:0000259" key="9">
    <source>
        <dbReference type="SMART" id="SM00607"/>
    </source>
</evidence>
<accession>A0ABD1IZX2</accession>
<keyword evidence="7" id="KW-1015">Disulfide bond</keyword>
<feature type="compositionally biased region" description="Polar residues" evidence="8">
    <location>
        <begin position="22"/>
        <end position="47"/>
    </location>
</feature>
<protein>
    <recommendedName>
        <fullName evidence="9">Fucolectin tachylectin-4 pentraxin-1 domain-containing protein</fullName>
    </recommendedName>
</protein>
<keyword evidence="4" id="KW-0479">Metal-binding</keyword>
<dbReference type="SUPFAM" id="SSF49785">
    <property type="entry name" value="Galactose-binding domain-like"/>
    <property type="match status" value="1"/>
</dbReference>
<evidence type="ECO:0000256" key="2">
    <source>
        <dbReference type="ARBA" id="ARBA00010147"/>
    </source>
</evidence>
<evidence type="ECO:0000256" key="1">
    <source>
        <dbReference type="ARBA" id="ARBA00002219"/>
    </source>
</evidence>
<dbReference type="EMBL" id="JBHFQA010000022">
    <property type="protein sequence ID" value="KAL2079158.1"/>
    <property type="molecule type" value="Genomic_DNA"/>
</dbReference>
<dbReference type="InterPro" id="IPR008979">
    <property type="entry name" value="Galactose-bd-like_sf"/>
</dbReference>
<keyword evidence="11" id="KW-1185">Reference proteome</keyword>
<comment type="function">
    <text evidence="1">Acts as a defensive agent. Recognizes blood group fucosylated oligosaccharides including A, B, H and Lewis B-type antigens. Does not recognize Lewis A antigen and has low affinity for monovalent haptens.</text>
</comment>
<organism evidence="10 11">
    <name type="scientific">Coilia grayii</name>
    <name type="common">Gray's grenadier anchovy</name>
    <dbReference type="NCBI Taxonomy" id="363190"/>
    <lineage>
        <taxon>Eukaryota</taxon>
        <taxon>Metazoa</taxon>
        <taxon>Chordata</taxon>
        <taxon>Craniata</taxon>
        <taxon>Vertebrata</taxon>
        <taxon>Euteleostomi</taxon>
        <taxon>Actinopterygii</taxon>
        <taxon>Neopterygii</taxon>
        <taxon>Teleostei</taxon>
        <taxon>Clupei</taxon>
        <taxon>Clupeiformes</taxon>
        <taxon>Clupeoidei</taxon>
        <taxon>Engraulidae</taxon>
        <taxon>Coilinae</taxon>
        <taxon>Coilia</taxon>
    </lineage>
</organism>
<evidence type="ECO:0000313" key="10">
    <source>
        <dbReference type="EMBL" id="KAL2079158.1"/>
    </source>
</evidence>
<dbReference type="InterPro" id="IPR006585">
    <property type="entry name" value="FTP1"/>
</dbReference>
<dbReference type="PANTHER" id="PTHR45713">
    <property type="entry name" value="FTP DOMAIN-CONTAINING PROTEIN"/>
    <property type="match status" value="1"/>
</dbReference>
<keyword evidence="6" id="KW-0106">Calcium</keyword>
<evidence type="ECO:0000256" key="3">
    <source>
        <dbReference type="ARBA" id="ARBA00011233"/>
    </source>
</evidence>
<evidence type="ECO:0000256" key="6">
    <source>
        <dbReference type="ARBA" id="ARBA00022837"/>
    </source>
</evidence>
<evidence type="ECO:0000256" key="8">
    <source>
        <dbReference type="SAM" id="MobiDB-lite"/>
    </source>
</evidence>
<feature type="region of interest" description="Disordered" evidence="8">
    <location>
        <begin position="1"/>
        <end position="52"/>
    </location>
</feature>
<dbReference type="InterPro" id="IPR051941">
    <property type="entry name" value="BG_Antigen-Binding_Lectin"/>
</dbReference>
<dbReference type="GO" id="GO:0046872">
    <property type="term" value="F:metal ion binding"/>
    <property type="evidence" value="ECO:0007669"/>
    <property type="project" value="UniProtKB-KW"/>
</dbReference>
<sequence>MPLAHQTPPKKIPQSYGEPLAPQTSVSSAENIASGKPTTLTSSQTSELAIDGDPNTYALSQVASNPTWRVDLERVYLVDAVSITNRPDCCPEKLNGAEIRIGSANNGNPRCAVVSAVPPGETYTYSCHGMEGRFVLIFIPGDGKQLALAEVQVFGKPADNLALSGEATQSSIHHTQEGEAQAPHFTHDGNRANTDPALCAGTD</sequence>
<comment type="similarity">
    <text evidence="2">Belongs to the fucolectin family.</text>
</comment>
<dbReference type="PANTHER" id="PTHR45713:SF11">
    <property type="entry name" value="FUCOLECTIN TACHYLECTIN-4 PENTRAXIN-1 DOMAIN-CONTAINING PROTEIN"/>
    <property type="match status" value="1"/>
</dbReference>
<dbReference type="Gene3D" id="2.60.120.260">
    <property type="entry name" value="Galactose-binding domain-like"/>
    <property type="match status" value="1"/>
</dbReference>
<feature type="region of interest" description="Disordered" evidence="8">
    <location>
        <begin position="168"/>
        <end position="195"/>
    </location>
</feature>
<dbReference type="GO" id="GO:0010185">
    <property type="term" value="P:regulation of cellular defense response"/>
    <property type="evidence" value="ECO:0007669"/>
    <property type="project" value="UniProtKB-ARBA"/>
</dbReference>
<proteinExistence type="inferred from homology"/>
<comment type="subunit">
    <text evidence="3">Homotrimer.</text>
</comment>
<evidence type="ECO:0000256" key="7">
    <source>
        <dbReference type="ARBA" id="ARBA00023157"/>
    </source>
</evidence>
<name>A0ABD1IZX2_9TELE</name>
<evidence type="ECO:0000313" key="11">
    <source>
        <dbReference type="Proteomes" id="UP001591681"/>
    </source>
</evidence>
<dbReference type="GO" id="GO:0042806">
    <property type="term" value="F:fucose binding"/>
    <property type="evidence" value="ECO:0007669"/>
    <property type="project" value="UniProtKB-ARBA"/>
</dbReference>
<comment type="caution">
    <text evidence="10">The sequence shown here is derived from an EMBL/GenBank/DDBJ whole genome shotgun (WGS) entry which is preliminary data.</text>
</comment>
<evidence type="ECO:0000256" key="4">
    <source>
        <dbReference type="ARBA" id="ARBA00022723"/>
    </source>
</evidence>
<keyword evidence="5" id="KW-0430">Lectin</keyword>
<dbReference type="SMART" id="SM00607">
    <property type="entry name" value="FTP"/>
    <property type="match status" value="1"/>
</dbReference>
<dbReference type="Proteomes" id="UP001591681">
    <property type="component" value="Unassembled WGS sequence"/>
</dbReference>
<evidence type="ECO:0000256" key="5">
    <source>
        <dbReference type="ARBA" id="ARBA00022734"/>
    </source>
</evidence>
<reference evidence="10 11" key="1">
    <citation type="submission" date="2024-09" db="EMBL/GenBank/DDBJ databases">
        <title>A chromosome-level genome assembly of Gray's grenadier anchovy, Coilia grayii.</title>
        <authorList>
            <person name="Fu Z."/>
        </authorList>
    </citation>
    <scope>NUCLEOTIDE SEQUENCE [LARGE SCALE GENOMIC DNA]</scope>
    <source>
        <strain evidence="10">G4</strain>
        <tissue evidence="10">Muscle</tissue>
    </source>
</reference>
<dbReference type="AlphaFoldDB" id="A0ABD1IZX2"/>
<gene>
    <name evidence="10" type="ORF">ACEWY4_024902</name>
</gene>
<feature type="domain" description="Fucolectin tachylectin-4 pentraxin-1" evidence="9">
    <location>
        <begin position="29"/>
        <end position="159"/>
    </location>
</feature>